<proteinExistence type="predicted"/>
<organism evidence="1 2">
    <name type="scientific">Etheostoma spectabile</name>
    <name type="common">orangethroat darter</name>
    <dbReference type="NCBI Taxonomy" id="54343"/>
    <lineage>
        <taxon>Eukaryota</taxon>
        <taxon>Metazoa</taxon>
        <taxon>Chordata</taxon>
        <taxon>Craniata</taxon>
        <taxon>Vertebrata</taxon>
        <taxon>Euteleostomi</taxon>
        <taxon>Actinopterygii</taxon>
        <taxon>Neopterygii</taxon>
        <taxon>Teleostei</taxon>
        <taxon>Neoteleostei</taxon>
        <taxon>Acanthomorphata</taxon>
        <taxon>Eupercaria</taxon>
        <taxon>Perciformes</taxon>
        <taxon>Percoidei</taxon>
        <taxon>Percidae</taxon>
        <taxon>Etheostomatinae</taxon>
        <taxon>Etheostoma</taxon>
    </lineage>
</organism>
<keyword evidence="2" id="KW-1185">Reference proteome</keyword>
<dbReference type="AlphaFoldDB" id="A0A5J5CPF1"/>
<feature type="non-terminal residue" evidence="1">
    <location>
        <position position="1"/>
    </location>
</feature>
<accession>A0A5J5CPF1</accession>
<gene>
    <name evidence="1" type="ORF">FQN60_009040</name>
</gene>
<name>A0A5J5CPF1_9PERO</name>
<reference evidence="1 2" key="1">
    <citation type="submission" date="2019-08" db="EMBL/GenBank/DDBJ databases">
        <title>A chromosome-level genome assembly, high-density linkage maps, and genome scans reveal the genomic architecture of hybrid incompatibilities underlying speciation via character displacement in darters (Percidae: Etheostominae).</title>
        <authorList>
            <person name="Moran R.L."/>
            <person name="Catchen J.M."/>
            <person name="Fuller R.C."/>
        </authorList>
    </citation>
    <scope>NUCLEOTIDE SEQUENCE [LARGE SCALE GENOMIC DNA]</scope>
    <source>
        <strain evidence="1">EspeVRDwgs_2016</strain>
        <tissue evidence="1">Muscle</tissue>
    </source>
</reference>
<dbReference type="Proteomes" id="UP000327493">
    <property type="component" value="Chromosome 20"/>
</dbReference>
<evidence type="ECO:0000313" key="1">
    <source>
        <dbReference type="EMBL" id="KAA8582300.1"/>
    </source>
</evidence>
<evidence type="ECO:0000313" key="2">
    <source>
        <dbReference type="Proteomes" id="UP000327493"/>
    </source>
</evidence>
<sequence length="127" mass="14380">NNTLWGSLEEPNIVCANEFEELFSKATLQPVKKPLSDTYEKKAKTKKPALRQHPGCLVVLTVASKRASKSIQSPTLRLKRATYQSKGDDMEESYPTRVDQTGLDKGYNCRHVAPLHWLEEAMKRGHL</sequence>
<comment type="caution">
    <text evidence="1">The sequence shown here is derived from an EMBL/GenBank/DDBJ whole genome shotgun (WGS) entry which is preliminary data.</text>
</comment>
<protein>
    <submittedName>
        <fullName evidence="1">Uncharacterized protein</fullName>
    </submittedName>
</protein>
<dbReference type="EMBL" id="VOFY01000020">
    <property type="protein sequence ID" value="KAA8582300.1"/>
    <property type="molecule type" value="Genomic_DNA"/>
</dbReference>